<feature type="region of interest" description="Disordered" evidence="1">
    <location>
        <begin position="40"/>
        <end position="62"/>
    </location>
</feature>
<reference evidence="4" key="1">
    <citation type="submission" date="2016-09" db="EMBL/GenBank/DDBJ databases">
        <authorList>
            <person name="Strepis N."/>
        </authorList>
    </citation>
    <scope>NUCLEOTIDE SEQUENCE [LARGE SCALE GENOMIC DNA]</scope>
</reference>
<dbReference type="STRING" id="1892869.ACGLYG10_1765"/>
<proteinExistence type="predicted"/>
<keyword evidence="2" id="KW-1133">Transmembrane helix</keyword>
<gene>
    <name evidence="3" type="ORF">ACGLYG10_1765</name>
</gene>
<accession>A0A1M4RZZ6</accession>
<organism evidence="3 4">
    <name type="scientific">Actinomyces glycerinitolerans</name>
    <dbReference type="NCBI Taxonomy" id="1892869"/>
    <lineage>
        <taxon>Bacteria</taxon>
        <taxon>Bacillati</taxon>
        <taxon>Actinomycetota</taxon>
        <taxon>Actinomycetes</taxon>
        <taxon>Actinomycetales</taxon>
        <taxon>Actinomycetaceae</taxon>
        <taxon>Actinomyces</taxon>
    </lineage>
</organism>
<sequence>MTQALASVVVVLSCFLLSIFGGWGIVALVLRWARVPELPPSREPTPAGSTAPVLSPRDDSESPVLRGGTWIGVLERLATTGALLSGHATLIAVVVAVKGLGRWADLKDNPGSTERFIIGTLASLTWAGICGIIGAALLG</sequence>
<feature type="transmembrane region" description="Helical" evidence="2">
    <location>
        <begin position="77"/>
        <end position="96"/>
    </location>
</feature>
<feature type="transmembrane region" description="Helical" evidence="2">
    <location>
        <begin position="116"/>
        <end position="138"/>
    </location>
</feature>
<dbReference type="EMBL" id="FQTT01000011">
    <property type="protein sequence ID" value="SHE25546.1"/>
    <property type="molecule type" value="Genomic_DNA"/>
</dbReference>
<name>A0A1M4RZZ6_9ACTO</name>
<evidence type="ECO:0000256" key="1">
    <source>
        <dbReference type="SAM" id="MobiDB-lite"/>
    </source>
</evidence>
<protein>
    <submittedName>
        <fullName evidence="3">Uncharacterized protein</fullName>
    </submittedName>
</protein>
<evidence type="ECO:0000313" key="4">
    <source>
        <dbReference type="Proteomes" id="UP000184291"/>
    </source>
</evidence>
<keyword evidence="2" id="KW-0472">Membrane</keyword>
<evidence type="ECO:0000256" key="2">
    <source>
        <dbReference type="SAM" id="Phobius"/>
    </source>
</evidence>
<dbReference type="OrthoDB" id="3388334at2"/>
<dbReference type="AlphaFoldDB" id="A0A1M4RZZ6"/>
<feature type="transmembrane region" description="Helical" evidence="2">
    <location>
        <begin position="6"/>
        <end position="30"/>
    </location>
</feature>
<evidence type="ECO:0000313" key="3">
    <source>
        <dbReference type="EMBL" id="SHE25546.1"/>
    </source>
</evidence>
<keyword evidence="4" id="KW-1185">Reference proteome</keyword>
<keyword evidence="2" id="KW-0812">Transmembrane</keyword>
<dbReference type="Proteomes" id="UP000184291">
    <property type="component" value="Unassembled WGS sequence"/>
</dbReference>